<dbReference type="WBParaSite" id="SBAD_0000842501-mRNA-1">
    <property type="protein sequence ID" value="SBAD_0000842501-mRNA-1"/>
    <property type="gene ID" value="SBAD_0000842501"/>
</dbReference>
<evidence type="ECO:0000256" key="1">
    <source>
        <dbReference type="ARBA" id="ARBA00022884"/>
    </source>
</evidence>
<sequence length="122" mass="13965">MVTVNSDQQHDSRPETPKNPLTPQCVGREFVRQYYTLLGGVPDLMHRFYSNESVMLRGNDDEPTIGQMDISRKFSKMGIIDCYTRVRTVHSSETVAKGVVVQVDVHFLLFFLTICVLTNFFC</sequence>
<reference evidence="6" key="1">
    <citation type="submission" date="2016-06" db="UniProtKB">
        <authorList>
            <consortium name="WormBaseParasite"/>
        </authorList>
    </citation>
    <scope>IDENTIFICATION</scope>
</reference>
<organism evidence="6">
    <name type="scientific">Soboliphyme baturini</name>
    <dbReference type="NCBI Taxonomy" id="241478"/>
    <lineage>
        <taxon>Eukaryota</taxon>
        <taxon>Metazoa</taxon>
        <taxon>Ecdysozoa</taxon>
        <taxon>Nematoda</taxon>
        <taxon>Enoplea</taxon>
        <taxon>Dorylaimia</taxon>
        <taxon>Dioctophymatida</taxon>
        <taxon>Dioctophymatoidea</taxon>
        <taxon>Soboliphymatidae</taxon>
        <taxon>Soboliphyme</taxon>
    </lineage>
</organism>
<name>A0A183IWX7_9BILA</name>
<accession>A0A183IWX7</accession>
<keyword evidence="1" id="KW-0694">RNA-binding</keyword>
<dbReference type="GO" id="GO:0003729">
    <property type="term" value="F:mRNA binding"/>
    <property type="evidence" value="ECO:0007669"/>
    <property type="project" value="TreeGrafter"/>
</dbReference>
<dbReference type="PROSITE" id="PS50177">
    <property type="entry name" value="NTF2_DOMAIN"/>
    <property type="match status" value="1"/>
</dbReference>
<protein>
    <submittedName>
        <fullName evidence="6">NTF2 domain-containing protein</fullName>
    </submittedName>
</protein>
<gene>
    <name evidence="4" type="ORF">SBAD_LOCUS8124</name>
</gene>
<dbReference type="InterPro" id="IPR032710">
    <property type="entry name" value="NTF2-like_dom_sf"/>
</dbReference>
<keyword evidence="5" id="KW-1185">Reference proteome</keyword>
<dbReference type="EMBL" id="UZAM01011282">
    <property type="protein sequence ID" value="VDP15435.1"/>
    <property type="molecule type" value="Genomic_DNA"/>
</dbReference>
<evidence type="ECO:0000256" key="2">
    <source>
        <dbReference type="SAM" id="MobiDB-lite"/>
    </source>
</evidence>
<dbReference type="GO" id="GO:0005829">
    <property type="term" value="C:cytosol"/>
    <property type="evidence" value="ECO:0007669"/>
    <property type="project" value="TreeGrafter"/>
</dbReference>
<dbReference type="PANTHER" id="PTHR10693">
    <property type="entry name" value="RAS GTPASE-ACTIVATING PROTEIN-BINDING PROTEIN"/>
    <property type="match status" value="1"/>
</dbReference>
<dbReference type="SUPFAM" id="SSF54427">
    <property type="entry name" value="NTF2-like"/>
    <property type="match status" value="1"/>
</dbReference>
<evidence type="ECO:0000259" key="3">
    <source>
        <dbReference type="PROSITE" id="PS50177"/>
    </source>
</evidence>
<dbReference type="Proteomes" id="UP000270296">
    <property type="component" value="Unassembled WGS sequence"/>
</dbReference>
<dbReference type="Pfam" id="PF02136">
    <property type="entry name" value="NTF2"/>
    <property type="match status" value="1"/>
</dbReference>
<dbReference type="Gene3D" id="3.10.450.50">
    <property type="match status" value="1"/>
</dbReference>
<dbReference type="InterPro" id="IPR018222">
    <property type="entry name" value="Nuclear_transport_factor_2_euk"/>
</dbReference>
<proteinExistence type="predicted"/>
<evidence type="ECO:0000313" key="4">
    <source>
        <dbReference type="EMBL" id="VDP15435.1"/>
    </source>
</evidence>
<dbReference type="PANTHER" id="PTHR10693:SF20">
    <property type="entry name" value="AT27578P"/>
    <property type="match status" value="1"/>
</dbReference>
<dbReference type="InterPro" id="IPR002075">
    <property type="entry name" value="NTF2_dom"/>
</dbReference>
<dbReference type="AlphaFoldDB" id="A0A183IWX7"/>
<reference evidence="4 5" key="2">
    <citation type="submission" date="2018-11" db="EMBL/GenBank/DDBJ databases">
        <authorList>
            <consortium name="Pathogen Informatics"/>
        </authorList>
    </citation>
    <scope>NUCLEOTIDE SEQUENCE [LARGE SCALE GENOMIC DNA]</scope>
</reference>
<evidence type="ECO:0000313" key="5">
    <source>
        <dbReference type="Proteomes" id="UP000270296"/>
    </source>
</evidence>
<evidence type="ECO:0000313" key="6">
    <source>
        <dbReference type="WBParaSite" id="SBAD_0000842501-mRNA-1"/>
    </source>
</evidence>
<dbReference type="OrthoDB" id="339151at2759"/>
<dbReference type="GO" id="GO:1990904">
    <property type="term" value="C:ribonucleoprotein complex"/>
    <property type="evidence" value="ECO:0007669"/>
    <property type="project" value="TreeGrafter"/>
</dbReference>
<dbReference type="InterPro" id="IPR039539">
    <property type="entry name" value="Ras_GTPase_bind_prot"/>
</dbReference>
<feature type="region of interest" description="Disordered" evidence="2">
    <location>
        <begin position="1"/>
        <end position="23"/>
    </location>
</feature>
<feature type="domain" description="NTF2" evidence="3">
    <location>
        <begin position="26"/>
        <end position="103"/>
    </location>
</feature>